<dbReference type="GO" id="GO:0000162">
    <property type="term" value="P:L-tryptophan biosynthetic process"/>
    <property type="evidence" value="ECO:0007669"/>
    <property type="project" value="UniProtKB-UniPathway"/>
</dbReference>
<keyword evidence="6" id="KW-0057">Aromatic amino acid biosynthesis</keyword>
<dbReference type="PANTHER" id="PTHR42894:SF1">
    <property type="entry name" value="N-(5'-PHOSPHORIBOSYL)ANTHRANILATE ISOMERASE"/>
    <property type="match status" value="1"/>
</dbReference>
<dbReference type="Pfam" id="PF00697">
    <property type="entry name" value="PRAI"/>
    <property type="match status" value="1"/>
</dbReference>
<protein>
    <recommendedName>
        <fullName evidence="3">phosphoribosylanthranilate isomerase</fullName>
        <ecNumber evidence="3">5.3.1.24</ecNumber>
    </recommendedName>
</protein>
<dbReference type="InterPro" id="IPR044643">
    <property type="entry name" value="TrpF_fam"/>
</dbReference>
<evidence type="ECO:0000256" key="2">
    <source>
        <dbReference type="ARBA" id="ARBA00007571"/>
    </source>
</evidence>
<evidence type="ECO:0000313" key="9">
    <source>
        <dbReference type="EMBL" id="CAE0492504.1"/>
    </source>
</evidence>
<name>A0A7S3QTV4_DUNTE</name>
<reference evidence="9" key="1">
    <citation type="submission" date="2021-01" db="EMBL/GenBank/DDBJ databases">
        <authorList>
            <person name="Corre E."/>
            <person name="Pelletier E."/>
            <person name="Niang G."/>
            <person name="Scheremetjew M."/>
            <person name="Finn R."/>
            <person name="Kale V."/>
            <person name="Holt S."/>
            <person name="Cochrane G."/>
            <person name="Meng A."/>
            <person name="Brown T."/>
            <person name="Cohen L."/>
        </authorList>
    </citation>
    <scope>NUCLEOTIDE SEQUENCE</scope>
    <source>
        <strain evidence="9">CCMP1320</strain>
    </source>
</reference>
<evidence type="ECO:0000256" key="4">
    <source>
        <dbReference type="ARBA" id="ARBA00022605"/>
    </source>
</evidence>
<dbReference type="UniPathway" id="UPA00035">
    <property type="reaction ID" value="UER00042"/>
</dbReference>
<accession>A0A7S3QTV4</accession>
<evidence type="ECO:0000259" key="8">
    <source>
        <dbReference type="Pfam" id="PF00697"/>
    </source>
</evidence>
<comment type="similarity">
    <text evidence="2">Belongs to the TrpF family.</text>
</comment>
<dbReference type="CDD" id="cd00405">
    <property type="entry name" value="PRAI"/>
    <property type="match status" value="1"/>
</dbReference>
<evidence type="ECO:0000256" key="1">
    <source>
        <dbReference type="ARBA" id="ARBA00004664"/>
    </source>
</evidence>
<gene>
    <name evidence="9" type="ORF">DTER00134_LOCUS7577</name>
</gene>
<dbReference type="Gene3D" id="3.20.20.70">
    <property type="entry name" value="Aldolase class I"/>
    <property type="match status" value="1"/>
</dbReference>
<dbReference type="InterPro" id="IPR011060">
    <property type="entry name" value="RibuloseP-bd_barrel"/>
</dbReference>
<evidence type="ECO:0000256" key="7">
    <source>
        <dbReference type="ARBA" id="ARBA00023235"/>
    </source>
</evidence>
<dbReference type="AlphaFoldDB" id="A0A7S3QTV4"/>
<evidence type="ECO:0000256" key="5">
    <source>
        <dbReference type="ARBA" id="ARBA00022822"/>
    </source>
</evidence>
<dbReference type="InterPro" id="IPR001240">
    <property type="entry name" value="PRAI_dom"/>
</dbReference>
<dbReference type="InterPro" id="IPR013785">
    <property type="entry name" value="Aldolase_TIM"/>
</dbReference>
<comment type="pathway">
    <text evidence="1">Amino-acid biosynthesis; L-tryptophan biosynthesis; L-tryptophan from chorismate: step 3/5.</text>
</comment>
<dbReference type="HAMAP" id="MF_00135">
    <property type="entry name" value="PRAI"/>
    <property type="match status" value="1"/>
</dbReference>
<evidence type="ECO:0000256" key="3">
    <source>
        <dbReference type="ARBA" id="ARBA00012572"/>
    </source>
</evidence>
<dbReference type="EMBL" id="HBIP01013232">
    <property type="protein sequence ID" value="CAE0492504.1"/>
    <property type="molecule type" value="Transcribed_RNA"/>
</dbReference>
<keyword evidence="7" id="KW-0413">Isomerase</keyword>
<evidence type="ECO:0000256" key="6">
    <source>
        <dbReference type="ARBA" id="ARBA00023141"/>
    </source>
</evidence>
<keyword evidence="5" id="KW-0822">Tryptophan biosynthesis</keyword>
<dbReference type="EC" id="5.3.1.24" evidence="3"/>
<dbReference type="SUPFAM" id="SSF51366">
    <property type="entry name" value="Ribulose-phoshate binding barrel"/>
    <property type="match status" value="1"/>
</dbReference>
<organism evidence="9">
    <name type="scientific">Dunaliella tertiolecta</name>
    <name type="common">Green alga</name>
    <dbReference type="NCBI Taxonomy" id="3047"/>
    <lineage>
        <taxon>Eukaryota</taxon>
        <taxon>Viridiplantae</taxon>
        <taxon>Chlorophyta</taxon>
        <taxon>core chlorophytes</taxon>
        <taxon>Chlorophyceae</taxon>
        <taxon>CS clade</taxon>
        <taxon>Chlamydomonadales</taxon>
        <taxon>Dunaliellaceae</taxon>
        <taxon>Dunaliella</taxon>
    </lineage>
</organism>
<keyword evidence="4" id="KW-0028">Amino-acid biosynthesis</keyword>
<proteinExistence type="inferred from homology"/>
<dbReference type="GO" id="GO:0004640">
    <property type="term" value="F:phosphoribosylanthranilate isomerase activity"/>
    <property type="evidence" value="ECO:0007669"/>
    <property type="project" value="UniProtKB-EC"/>
</dbReference>
<dbReference type="PANTHER" id="PTHR42894">
    <property type="entry name" value="N-(5'-PHOSPHORIBOSYL)ANTHRANILATE ISOMERASE"/>
    <property type="match status" value="1"/>
</dbReference>
<sequence>MIMWQRAKRAVSNDTAKRIADVARAHGAQAVGVFVDEDASTILDRCNQCGITIAQLHGDGARAGLQVLRGAGLQVVYVQHVTPEGSVQTAMPEGPVDWVLLDGLQGGSGVALDWTRLQAPTYASKGWLLAGGLNPNNVATALKLSQPAVVDVSSGVCGPDGLRKDASKIRDFVAGVKQAPVSR</sequence>
<feature type="domain" description="N-(5'phosphoribosyl) anthranilate isomerase (PRAI)" evidence="8">
    <location>
        <begin position="4"/>
        <end position="173"/>
    </location>
</feature>